<reference evidence="1" key="1">
    <citation type="submission" date="2019-05" db="EMBL/GenBank/DDBJ databases">
        <title>Annotation for the trematode Paragonimus heterotremus.</title>
        <authorList>
            <person name="Choi Y.-J."/>
        </authorList>
    </citation>
    <scope>NUCLEOTIDE SEQUENCE</scope>
    <source>
        <strain evidence="1">LC</strain>
    </source>
</reference>
<name>A0A8J4WKX4_9TREM</name>
<dbReference type="AlphaFoldDB" id="A0A8J4WKX4"/>
<sequence>MLLWSYSIDLQPVGLISLFDHVIRRSKRIDVFHIVHDLRETESNFRNIDVVMVMVTSLPADDSTMWI</sequence>
<organism evidence="1 2">
    <name type="scientific">Paragonimus heterotremus</name>
    <dbReference type="NCBI Taxonomy" id="100268"/>
    <lineage>
        <taxon>Eukaryota</taxon>
        <taxon>Metazoa</taxon>
        <taxon>Spiralia</taxon>
        <taxon>Lophotrochozoa</taxon>
        <taxon>Platyhelminthes</taxon>
        <taxon>Trematoda</taxon>
        <taxon>Digenea</taxon>
        <taxon>Plagiorchiida</taxon>
        <taxon>Troglotremata</taxon>
        <taxon>Troglotrematidae</taxon>
        <taxon>Paragonimus</taxon>
    </lineage>
</organism>
<evidence type="ECO:0000313" key="1">
    <source>
        <dbReference type="EMBL" id="KAF5405831.1"/>
    </source>
</evidence>
<dbReference type="EMBL" id="LUCH01000191">
    <property type="protein sequence ID" value="KAF5405831.1"/>
    <property type="molecule type" value="Genomic_DNA"/>
</dbReference>
<accession>A0A8J4WKX4</accession>
<evidence type="ECO:0000313" key="2">
    <source>
        <dbReference type="Proteomes" id="UP000748531"/>
    </source>
</evidence>
<gene>
    <name evidence="1" type="ORF">PHET_00573</name>
</gene>
<proteinExistence type="predicted"/>
<protein>
    <submittedName>
        <fullName evidence="1">Uncharacterized protein</fullName>
    </submittedName>
</protein>
<keyword evidence="2" id="KW-1185">Reference proteome</keyword>
<comment type="caution">
    <text evidence="1">The sequence shown here is derived from an EMBL/GenBank/DDBJ whole genome shotgun (WGS) entry which is preliminary data.</text>
</comment>
<dbReference type="Proteomes" id="UP000748531">
    <property type="component" value="Unassembled WGS sequence"/>
</dbReference>